<dbReference type="GO" id="GO:0016747">
    <property type="term" value="F:acyltransferase activity, transferring groups other than amino-acyl groups"/>
    <property type="evidence" value="ECO:0007669"/>
    <property type="project" value="InterPro"/>
</dbReference>
<reference evidence="2" key="1">
    <citation type="submission" date="2019-11" db="EMBL/GenBank/DDBJ databases">
        <authorList>
            <person name="Feng L."/>
        </authorList>
    </citation>
    <scope>NUCLEOTIDE SEQUENCE</scope>
    <source>
        <strain evidence="2">CTertiumLFYP3</strain>
    </source>
</reference>
<evidence type="ECO:0000313" key="2">
    <source>
        <dbReference type="EMBL" id="VYU57533.1"/>
    </source>
</evidence>
<dbReference type="EMBL" id="CACRTO010000042">
    <property type="protein sequence ID" value="VYU57533.1"/>
    <property type="molecule type" value="Genomic_DNA"/>
</dbReference>
<name>A0A6N3G1D0_9CLOT</name>
<dbReference type="SUPFAM" id="SSF55729">
    <property type="entry name" value="Acyl-CoA N-acyltransferases (Nat)"/>
    <property type="match status" value="1"/>
</dbReference>
<dbReference type="Pfam" id="PF00583">
    <property type="entry name" value="Acetyltransf_1"/>
    <property type="match status" value="1"/>
</dbReference>
<accession>A0A6N3G1D0</accession>
<proteinExistence type="predicted"/>
<keyword evidence="2" id="KW-0808">Transferase</keyword>
<dbReference type="RefSeq" id="WP_156627366.1">
    <property type="nucleotide sequence ID" value="NZ_CACRTO010000042.1"/>
</dbReference>
<sequence>MNLEYKIMDQTDFKRCAYELIEAFKEAPWNENWTFEQAYTRIDEIMSARVSRGYVIYDGDVVVSMLCGRIMTYLDFKELWIDEFSVNPRYQRKGIGSKMFDFVRSELKKEKDKITYLALNTEKGFPSVKFYESQGFRVEESNVLMATKV</sequence>
<protein>
    <submittedName>
        <fullName evidence="2">Acetyltransferase (GNAT) family protein</fullName>
    </submittedName>
</protein>
<dbReference type="InterPro" id="IPR000182">
    <property type="entry name" value="GNAT_dom"/>
</dbReference>
<dbReference type="AlphaFoldDB" id="A0A6N3G1D0"/>
<dbReference type="PROSITE" id="PS51186">
    <property type="entry name" value="GNAT"/>
    <property type="match status" value="1"/>
</dbReference>
<dbReference type="CDD" id="cd04301">
    <property type="entry name" value="NAT_SF"/>
    <property type="match status" value="1"/>
</dbReference>
<gene>
    <name evidence="2" type="ORF">CTLFYP3_02929</name>
</gene>
<organism evidence="2">
    <name type="scientific">Clostridium tertium</name>
    <dbReference type="NCBI Taxonomy" id="1559"/>
    <lineage>
        <taxon>Bacteria</taxon>
        <taxon>Bacillati</taxon>
        <taxon>Bacillota</taxon>
        <taxon>Clostridia</taxon>
        <taxon>Eubacteriales</taxon>
        <taxon>Clostridiaceae</taxon>
        <taxon>Clostridium</taxon>
    </lineage>
</organism>
<feature type="domain" description="N-acetyltransferase" evidence="1">
    <location>
        <begin position="3"/>
        <end position="149"/>
    </location>
</feature>
<evidence type="ECO:0000259" key="1">
    <source>
        <dbReference type="PROSITE" id="PS51186"/>
    </source>
</evidence>
<dbReference type="Gene3D" id="3.40.630.30">
    <property type="match status" value="1"/>
</dbReference>
<dbReference type="InterPro" id="IPR016181">
    <property type="entry name" value="Acyl_CoA_acyltransferase"/>
</dbReference>